<protein>
    <recommendedName>
        <fullName evidence="3">Transposase</fullName>
    </recommendedName>
</protein>
<evidence type="ECO:0008006" key="3">
    <source>
        <dbReference type="Google" id="ProtNLM"/>
    </source>
</evidence>
<name>A0ABU7SQ29_9ACTN</name>
<dbReference type="RefSeq" id="WP_331211960.1">
    <property type="nucleotide sequence ID" value="NZ_JAZGQL010000042.1"/>
</dbReference>
<keyword evidence="2" id="KW-1185">Reference proteome</keyword>
<sequence>MRVELKRRGACPCLPKARMPVGYSETVNCDLVSLIEIRRLIAERWAALDQS</sequence>
<evidence type="ECO:0000313" key="1">
    <source>
        <dbReference type="EMBL" id="MEE6312082.1"/>
    </source>
</evidence>
<proteinExistence type="predicted"/>
<organism evidence="1 2">
    <name type="scientific">Plantactinospora veratri</name>
    <dbReference type="NCBI Taxonomy" id="1436122"/>
    <lineage>
        <taxon>Bacteria</taxon>
        <taxon>Bacillati</taxon>
        <taxon>Actinomycetota</taxon>
        <taxon>Actinomycetes</taxon>
        <taxon>Micromonosporales</taxon>
        <taxon>Micromonosporaceae</taxon>
        <taxon>Plantactinospora</taxon>
    </lineage>
</organism>
<accession>A0ABU7SQ29</accession>
<reference evidence="1 2" key="1">
    <citation type="submission" date="2024-01" db="EMBL/GenBank/DDBJ databases">
        <title>Genome insights into Plantactinospora veratri sp. nov.</title>
        <authorList>
            <person name="Wang L."/>
        </authorList>
    </citation>
    <scope>NUCLEOTIDE SEQUENCE [LARGE SCALE GENOMIC DNA]</scope>
    <source>
        <strain evidence="1 2">NEAU-FHS4</strain>
    </source>
</reference>
<dbReference type="EMBL" id="JAZGQL010000042">
    <property type="protein sequence ID" value="MEE6312082.1"/>
    <property type="molecule type" value="Genomic_DNA"/>
</dbReference>
<gene>
    <name evidence="1" type="ORF">V1634_35270</name>
</gene>
<comment type="caution">
    <text evidence="1">The sequence shown here is derived from an EMBL/GenBank/DDBJ whole genome shotgun (WGS) entry which is preliminary data.</text>
</comment>
<evidence type="ECO:0000313" key="2">
    <source>
        <dbReference type="Proteomes" id="UP001339911"/>
    </source>
</evidence>
<dbReference type="Proteomes" id="UP001339911">
    <property type="component" value="Unassembled WGS sequence"/>
</dbReference>